<protein>
    <submittedName>
        <fullName evidence="1">Uncharacterized protein</fullName>
    </submittedName>
</protein>
<gene>
    <name evidence="1" type="ORF">G0Q07_13285</name>
</gene>
<name>A0A6C0REQ7_9BACT</name>
<sequence>MEIASLSNIKKELKNLPPEVLQDLITKLAKYKKDNKELLSYLLFEAYNENEYIRQVKEEIDLEFMSLNRSSFYLAKKTLRKVLKTTKKHIRFSGKKETEIELLLYFCKKLKNSRLDYKRSRVVFNMYLNQVKRIQKVISMLHEDLQYDYNQELEAL</sequence>
<organism evidence="1 2">
    <name type="scientific">Draconibacterium halophilum</name>
    <dbReference type="NCBI Taxonomy" id="2706887"/>
    <lineage>
        <taxon>Bacteria</taxon>
        <taxon>Pseudomonadati</taxon>
        <taxon>Bacteroidota</taxon>
        <taxon>Bacteroidia</taxon>
        <taxon>Marinilabiliales</taxon>
        <taxon>Prolixibacteraceae</taxon>
        <taxon>Draconibacterium</taxon>
    </lineage>
</organism>
<dbReference type="AlphaFoldDB" id="A0A6C0REQ7"/>
<reference evidence="1 2" key="1">
    <citation type="submission" date="2020-02" db="EMBL/GenBank/DDBJ databases">
        <title>Genome sequencing for Draconibacterium sp. strain M1.</title>
        <authorList>
            <person name="Park S.-J."/>
        </authorList>
    </citation>
    <scope>NUCLEOTIDE SEQUENCE [LARGE SCALE GENOMIC DNA]</scope>
    <source>
        <strain evidence="1 2">M1</strain>
    </source>
</reference>
<dbReference type="RefSeq" id="WP_163346756.1">
    <property type="nucleotide sequence ID" value="NZ_CP048409.1"/>
</dbReference>
<evidence type="ECO:0000313" key="1">
    <source>
        <dbReference type="EMBL" id="QIA08629.1"/>
    </source>
</evidence>
<dbReference type="Proteomes" id="UP000474630">
    <property type="component" value="Chromosome"/>
</dbReference>
<proteinExistence type="predicted"/>
<dbReference type="KEGG" id="drc:G0Q07_13285"/>
<keyword evidence="2" id="KW-1185">Reference proteome</keyword>
<dbReference type="EMBL" id="CP048409">
    <property type="protein sequence ID" value="QIA08629.1"/>
    <property type="molecule type" value="Genomic_DNA"/>
</dbReference>
<evidence type="ECO:0000313" key="2">
    <source>
        <dbReference type="Proteomes" id="UP000474630"/>
    </source>
</evidence>
<accession>A0A6C0REQ7</accession>